<dbReference type="SUPFAM" id="SSF51971">
    <property type="entry name" value="Nucleotide-binding domain"/>
    <property type="match status" value="1"/>
</dbReference>
<organism evidence="1 2">
    <name type="scientific">Chroogloeocystis siderophila 5.2 s.c.1</name>
    <dbReference type="NCBI Taxonomy" id="247279"/>
    <lineage>
        <taxon>Bacteria</taxon>
        <taxon>Bacillati</taxon>
        <taxon>Cyanobacteriota</taxon>
        <taxon>Cyanophyceae</taxon>
        <taxon>Oscillatoriophycideae</taxon>
        <taxon>Chroococcales</taxon>
        <taxon>Chroococcaceae</taxon>
        <taxon>Chroogloeocystis</taxon>
    </lineage>
</organism>
<dbReference type="PANTHER" id="PTHR42923">
    <property type="entry name" value="PROTOPORPHYRINOGEN OXIDASE"/>
    <property type="match status" value="1"/>
</dbReference>
<dbReference type="InterPro" id="IPR050464">
    <property type="entry name" value="Zeta_carotene_desat/Oxidored"/>
</dbReference>
<dbReference type="Proteomes" id="UP000185984">
    <property type="component" value="Unassembled WGS sequence"/>
</dbReference>
<accession>A0A1U7HL31</accession>
<evidence type="ECO:0000313" key="2">
    <source>
        <dbReference type="Proteomes" id="UP000185984"/>
    </source>
</evidence>
<comment type="caution">
    <text evidence="1">The sequence shown here is derived from an EMBL/GenBank/DDBJ whole genome shotgun (WGS) entry which is preliminary data.</text>
</comment>
<dbReference type="STRING" id="247279.NIES1031_15750"/>
<dbReference type="EMBL" id="MRCC01000013">
    <property type="protein sequence ID" value="OKH24248.1"/>
    <property type="molecule type" value="Genomic_DNA"/>
</dbReference>
<reference evidence="1 2" key="1">
    <citation type="submission" date="2016-11" db="EMBL/GenBank/DDBJ databases">
        <title>Draft Genome Sequences of Nine Cyanobacterial Strains from Diverse Habitats.</title>
        <authorList>
            <person name="Zhu T."/>
            <person name="Hou S."/>
            <person name="Lu X."/>
            <person name="Hess W.R."/>
        </authorList>
    </citation>
    <scope>NUCLEOTIDE SEQUENCE [LARGE SCALE GENOMIC DNA]</scope>
    <source>
        <strain evidence="1 2">5.2 s.c.1</strain>
    </source>
</reference>
<dbReference type="OrthoDB" id="438203at2"/>
<name>A0A1U7HL31_9CHRO</name>
<dbReference type="RefSeq" id="WP_073550478.1">
    <property type="nucleotide sequence ID" value="NZ_CAWMVK010000005.1"/>
</dbReference>
<dbReference type="PANTHER" id="PTHR42923:SF45">
    <property type="entry name" value="15-CIS-PHYTOENE DESATURASE, CHLOROPLASTIC_CHROMOPLASTIC"/>
    <property type="match status" value="1"/>
</dbReference>
<sequence>MRVAIAGADLAGLSCTKYLTDAGHTPIVWKSQDVSASLIAVWQDNKGDWYEKLRVFFGTYPKMKLQLLTKHATIFNQPDNLGMHSTVNSDLPALVHKIVVILRHNDMLSWGEKIELAKSAISMHFGNDNTLKLLKYYVVKTPRSFDTATLARQDDRFSPQMRNNFYRNRSDTMQPYLGSMEGAVLSGKLTAQAINAAHQSANSYSLQMQNIQPATNAATA</sequence>
<gene>
    <name evidence="1" type="ORF">NIES1031_15750</name>
</gene>
<dbReference type="AlphaFoldDB" id="A0A1U7HL31"/>
<keyword evidence="2" id="KW-1185">Reference proteome</keyword>
<protein>
    <recommendedName>
        <fullName evidence="3">Amine oxidase domain-containing protein</fullName>
    </recommendedName>
</protein>
<proteinExistence type="predicted"/>
<dbReference type="GO" id="GO:0016491">
    <property type="term" value="F:oxidoreductase activity"/>
    <property type="evidence" value="ECO:0007669"/>
    <property type="project" value="TreeGrafter"/>
</dbReference>
<evidence type="ECO:0000313" key="1">
    <source>
        <dbReference type="EMBL" id="OKH24248.1"/>
    </source>
</evidence>
<evidence type="ECO:0008006" key="3">
    <source>
        <dbReference type="Google" id="ProtNLM"/>
    </source>
</evidence>